<protein>
    <submittedName>
        <fullName evidence="1">Uncharacterized protein</fullName>
    </submittedName>
</protein>
<evidence type="ECO:0000313" key="1">
    <source>
        <dbReference type="EMBL" id="QNR65361.1"/>
    </source>
</evidence>
<accession>A0A7H0Y2Q3</accession>
<name>A0A7H0Y2Q3_9BACL</name>
<dbReference type="AlphaFoldDB" id="A0A7H0Y2Q3"/>
<dbReference type="RefSeq" id="WP_190297263.1">
    <property type="nucleotide sequence ID" value="NZ_CP061172.1"/>
</dbReference>
<evidence type="ECO:0000313" key="2">
    <source>
        <dbReference type="Proteomes" id="UP000516384"/>
    </source>
</evidence>
<dbReference type="Proteomes" id="UP000516384">
    <property type="component" value="Chromosome"/>
</dbReference>
<organism evidence="1 2">
    <name type="scientific">Paenibacillus peoriae</name>
    <dbReference type="NCBI Taxonomy" id="59893"/>
    <lineage>
        <taxon>Bacteria</taxon>
        <taxon>Bacillati</taxon>
        <taxon>Bacillota</taxon>
        <taxon>Bacilli</taxon>
        <taxon>Bacillales</taxon>
        <taxon>Paenibacillaceae</taxon>
        <taxon>Paenibacillus</taxon>
    </lineage>
</organism>
<sequence>MVEESDYLKVISDTLVNKGEYNFKEEKTAQKFAREVLSEAQYQYEDEGYCHKYEDFKDFLYTHHVDSIAYFIYGDKYSN</sequence>
<reference evidence="1 2" key="1">
    <citation type="submission" date="2020-09" db="EMBL/GenBank/DDBJ databases">
        <title>Characterization of Paenibacillus peoriae strain ZF390 with broad-spectrum antimicrobial activity as a potential biocontrol agent.</title>
        <authorList>
            <person name="Li L."/>
            <person name="Zhao Y."/>
            <person name="Li B."/>
            <person name="Xie X."/>
        </authorList>
    </citation>
    <scope>NUCLEOTIDE SEQUENCE [LARGE SCALE GENOMIC DNA]</scope>
    <source>
        <strain evidence="1 2">ZF390</strain>
    </source>
</reference>
<proteinExistence type="predicted"/>
<dbReference type="EMBL" id="CP061172">
    <property type="protein sequence ID" value="QNR65361.1"/>
    <property type="molecule type" value="Genomic_DNA"/>
</dbReference>
<gene>
    <name evidence="1" type="ORF">IAQ67_15815</name>
</gene>